<gene>
    <name evidence="2" type="ORF">FNV43_RR19306</name>
</gene>
<dbReference type="Proteomes" id="UP000796880">
    <property type="component" value="Unassembled WGS sequence"/>
</dbReference>
<organism evidence="2 3">
    <name type="scientific">Rhamnella rubrinervis</name>
    <dbReference type="NCBI Taxonomy" id="2594499"/>
    <lineage>
        <taxon>Eukaryota</taxon>
        <taxon>Viridiplantae</taxon>
        <taxon>Streptophyta</taxon>
        <taxon>Embryophyta</taxon>
        <taxon>Tracheophyta</taxon>
        <taxon>Spermatophyta</taxon>
        <taxon>Magnoliopsida</taxon>
        <taxon>eudicotyledons</taxon>
        <taxon>Gunneridae</taxon>
        <taxon>Pentapetalae</taxon>
        <taxon>rosids</taxon>
        <taxon>fabids</taxon>
        <taxon>Rosales</taxon>
        <taxon>Rhamnaceae</taxon>
        <taxon>rhamnoid group</taxon>
        <taxon>Rhamneae</taxon>
        <taxon>Rhamnella</taxon>
    </lineage>
</organism>
<dbReference type="AlphaFoldDB" id="A0A8K0E0X8"/>
<evidence type="ECO:0000313" key="3">
    <source>
        <dbReference type="Proteomes" id="UP000796880"/>
    </source>
</evidence>
<reference evidence="2" key="1">
    <citation type="submission" date="2020-03" db="EMBL/GenBank/DDBJ databases">
        <title>A high-quality chromosome-level genome assembly of a woody plant with both climbing and erect habits, Rhamnella rubrinervis.</title>
        <authorList>
            <person name="Lu Z."/>
            <person name="Yang Y."/>
            <person name="Zhu X."/>
            <person name="Sun Y."/>
        </authorList>
    </citation>
    <scope>NUCLEOTIDE SEQUENCE</scope>
    <source>
        <strain evidence="2">BYM</strain>
        <tissue evidence="2">Leaf</tissue>
    </source>
</reference>
<dbReference type="EMBL" id="VOIH02000008">
    <property type="protein sequence ID" value="KAF3441020.1"/>
    <property type="molecule type" value="Genomic_DNA"/>
</dbReference>
<keyword evidence="3" id="KW-1185">Reference proteome</keyword>
<evidence type="ECO:0000256" key="1">
    <source>
        <dbReference type="SAM" id="MobiDB-lite"/>
    </source>
</evidence>
<protein>
    <submittedName>
        <fullName evidence="2">Uncharacterized protein</fullName>
    </submittedName>
</protein>
<proteinExistence type="predicted"/>
<evidence type="ECO:0000313" key="2">
    <source>
        <dbReference type="EMBL" id="KAF3441020.1"/>
    </source>
</evidence>
<sequence length="294" mass="33124">MELQMKKSSVELELFEVNLRDYEPDPSFDHSLAQLLWCEKNLKESLHRLNDKKIQRDVSFNNGGNDQLYWGSRNLNSSQHRSQLNPWISPNYRSSKVGETTMVQELIIGDQNRGNGALGVADNYMCNNNNQLPIIGFQSIQQSGIPLLAPQPSFSTTYTTTYPQILQPTDHTSNQNMNMNMSMNMNANPPLRSTISQLECEDFLNPNYIEGDTNEKQHAPADPTRIITNSIPPSDPDVELLLPNCNISLEDLMGNDAGKVTSSVAGNQEDDYSLEWDGFVLAENLINLDDHDIF</sequence>
<feature type="region of interest" description="Disordered" evidence="1">
    <location>
        <begin position="212"/>
        <end position="233"/>
    </location>
</feature>
<dbReference type="OrthoDB" id="1304880at2759"/>
<comment type="caution">
    <text evidence="2">The sequence shown here is derived from an EMBL/GenBank/DDBJ whole genome shotgun (WGS) entry which is preliminary data.</text>
</comment>
<accession>A0A8K0E0X8</accession>
<name>A0A8K0E0X8_9ROSA</name>